<reference evidence="1" key="4">
    <citation type="submission" date="2014-05" db="EMBL/GenBank/DDBJ databases">
        <authorList>
            <person name="Wang L."/>
            <person name="Yang H."/>
            <person name="Xiang H."/>
        </authorList>
    </citation>
    <scope>NUCLEOTIDE SEQUENCE</scope>
    <source>
        <strain evidence="1">CGMCC 1.2087</strain>
        <plasmid evidence="1">pHM500</plasmid>
    </source>
</reference>
<accession>I3RAM9</accession>
<geneLocation type="plasmid" evidence="2 5">
    <name>HMPLAS1</name>
</geneLocation>
<proteinExistence type="predicted"/>
<dbReference type="EMBL" id="CP007554">
    <property type="protein sequence ID" value="AHZ24614.1"/>
    <property type="molecule type" value="Genomic_DNA"/>
</dbReference>
<dbReference type="OrthoDB" id="376832at2157"/>
<organism evidence="1 4">
    <name type="scientific">Haloferax mediterranei (strain ATCC 33500 / DSM 1411 / JCM 8866 / NBRC 14739 / NCIMB 2177 / R-4)</name>
    <name type="common">Halobacterium mediterranei</name>
    <dbReference type="NCBI Taxonomy" id="523841"/>
    <lineage>
        <taxon>Archaea</taxon>
        <taxon>Methanobacteriati</taxon>
        <taxon>Methanobacteriota</taxon>
        <taxon>Stenosarchaea group</taxon>
        <taxon>Halobacteria</taxon>
        <taxon>Halobacteriales</taxon>
        <taxon>Haloferacaceae</taxon>
        <taxon>Haloferax</taxon>
    </lineage>
</organism>
<protein>
    <submittedName>
        <fullName evidence="1">Uncharacterized protein</fullName>
    </submittedName>
</protein>
<reference evidence="2 5" key="3">
    <citation type="submission" date="2014-04" db="EMBL/GenBank/DDBJ databases">
        <title>Transcriptional profiles of Haloferax mediterranei on the basis of nitrogen availability.</title>
        <authorList>
            <person name="Bautista V."/>
        </authorList>
    </citation>
    <scope>NUCLEOTIDE SEQUENCE [LARGE SCALE GENOMIC DNA]</scope>
    <source>
        <strain evidence="2">ATCC 33500</strain>
        <strain evidence="5">ATCC 33500 / DSM 1411 / JCM 8866 / NBRC 14739 / NCIMB 2177 / R-4</strain>
        <plasmid evidence="2">HMPLAS1</plasmid>
        <plasmid evidence="5">Plasmid HMPLAS1</plasmid>
    </source>
</reference>
<dbReference type="RefSeq" id="WP_014732775.1">
    <property type="nucleotide sequence ID" value="NC_017944.1"/>
</dbReference>
<gene>
    <name evidence="1" type="ordered locus">HFX_6165</name>
    <name evidence="2" type="ORF">BM92_17100</name>
    <name evidence="3" type="ORF">E6P09_17015</name>
</gene>
<dbReference type="HOGENOM" id="CLU_1192601_0_0_2"/>
<dbReference type="AlphaFoldDB" id="I3RAM9"/>
<geneLocation type="plasmid" evidence="3 6">
    <name>pHME505</name>
</geneLocation>
<dbReference type="EMBL" id="CP001871">
    <property type="protein sequence ID" value="AFK21289.1"/>
    <property type="molecule type" value="Genomic_DNA"/>
</dbReference>
<dbReference type="EMBL" id="CP039140">
    <property type="protein sequence ID" value="QCQ77010.1"/>
    <property type="molecule type" value="Genomic_DNA"/>
</dbReference>
<dbReference type="GeneID" id="40158154"/>
<sequence length="232" mass="25832">MVDDNHDRVNRREVLSAVGGLSIGAMPGMFNNNLGKVREEVTRFNTVEGIEQSFEIVGNDLLTKMRQSELVHSEVVPSISDFTLMSAEEYFQAEEGTYVESIAKDNQFTTRIEYSKNLPEGEVVIKLFPQLAEAQGIVVNPTEVSIFKSQSGGTSENNYNLELEPQACTGSNCLQTELCRYTYTRHEQTELFCCYQDGEIVDCCWGSVRYHGCGVPDCDTPNCGDYCHGTCG</sequence>
<reference evidence="1" key="1">
    <citation type="journal article" date="2012" name="Appl. Environ. Microbiol.">
        <title>Identification of the haloarchaeal phasin (PhaP) that functions in polyhydroxyalkanoate accumulation and granule formation in Haloferax mediterranei.</title>
        <authorList>
            <person name="Cai S."/>
            <person name="Cai L."/>
            <person name="Liu H."/>
            <person name="Liu X."/>
            <person name="Han J."/>
            <person name="Zhou J."/>
            <person name="Xiang H."/>
        </authorList>
    </citation>
    <scope>NUCLEOTIDE SEQUENCE</scope>
    <source>
        <strain evidence="1">CGMCC 1.2087</strain>
    </source>
</reference>
<dbReference type="KEGG" id="hme:HFX_6165"/>
<dbReference type="Proteomes" id="UP000027075">
    <property type="component" value="Plasmid HMPLAS1"/>
</dbReference>
<reference evidence="1 4" key="2">
    <citation type="journal article" date="2012" name="J. Bacteriol.">
        <title>Complete genome sequence of the metabolically versatile halophilic archaeon Haloferax mediterranei, a poly(3-hydroxybutyrate-co-3-hydroxyvalerate) producer.</title>
        <authorList>
            <person name="Han J."/>
            <person name="Zhang F."/>
            <person name="Hou J."/>
            <person name="Liu X."/>
            <person name="Li M."/>
            <person name="Liu H."/>
            <person name="Cai L."/>
            <person name="Zhang B."/>
            <person name="Chen Y."/>
            <person name="Zhou J."/>
            <person name="Hu S."/>
            <person name="Xiang H."/>
        </authorList>
    </citation>
    <scope>NUCLEOTIDE SEQUENCE [LARGE SCALE GENOMIC DNA]</scope>
    <source>
        <strain evidence="4">ATCC 33500 / DSM 1411 / JCM 8866 / NBRC 14739 / NCIMB 2177 / R-4</strain>
        <strain evidence="1">CGMCC 1.2087</strain>
        <plasmid evidence="4">pHM500</plasmid>
    </source>
</reference>
<reference evidence="3 6" key="5">
    <citation type="submission" date="2019-04" db="EMBL/GenBank/DDBJ databases">
        <title>Methylomes of two halophilic Archaea, Haloarcula marismortui and Haloferax mediterranei.</title>
        <authorList>
            <person name="DasSarma S."/>
            <person name="DasSarma P."/>
            <person name="DasSarma S."/>
            <person name="Fomenkov A."/>
            <person name="Vincze T."/>
            <person name="Anton B.P."/>
            <person name="Roberts R.J."/>
        </authorList>
    </citation>
    <scope>NUCLEOTIDE SEQUENCE [LARGE SCALE GENOMIC DNA]</scope>
    <source>
        <strain evidence="3">ATCC 33500</strain>
        <strain evidence="6">ATCC 33500 / DSM 1411 / JCM 8866 / NBRC 14739 / NCIMB 2177 / R-4</strain>
        <plasmid evidence="3 6">pHME505</plasmid>
    </source>
</reference>
<evidence type="ECO:0000313" key="6">
    <source>
        <dbReference type="Proteomes" id="UP000299011"/>
    </source>
</evidence>
<dbReference type="Proteomes" id="UP000299011">
    <property type="component" value="Plasmid pHME505"/>
</dbReference>
<evidence type="ECO:0000313" key="2">
    <source>
        <dbReference type="EMBL" id="AHZ24614.1"/>
    </source>
</evidence>
<name>I3RAM9_HALMT</name>
<geneLocation type="plasmid" evidence="1 4">
    <name>pHM500</name>
</geneLocation>
<evidence type="ECO:0000313" key="4">
    <source>
        <dbReference type="Proteomes" id="UP000006469"/>
    </source>
</evidence>
<dbReference type="Proteomes" id="UP000006469">
    <property type="component" value="Plasmid pHM500"/>
</dbReference>
<evidence type="ECO:0000313" key="1">
    <source>
        <dbReference type="EMBL" id="AFK21289.1"/>
    </source>
</evidence>
<evidence type="ECO:0000313" key="3">
    <source>
        <dbReference type="EMBL" id="QCQ77010.1"/>
    </source>
</evidence>
<keyword evidence="1" id="KW-0614">Plasmid</keyword>
<evidence type="ECO:0000313" key="5">
    <source>
        <dbReference type="Proteomes" id="UP000027075"/>
    </source>
</evidence>